<dbReference type="Pfam" id="PF22600">
    <property type="entry name" value="MTPAP-like_central"/>
    <property type="match status" value="1"/>
</dbReference>
<protein>
    <recommendedName>
        <fullName evidence="2">Poly(A) RNA polymerase mitochondrial-like central palm domain-containing protein</fullName>
    </recommendedName>
</protein>
<dbReference type="InterPro" id="IPR045862">
    <property type="entry name" value="Trf4-like"/>
</dbReference>
<dbReference type="SUPFAM" id="SSF81301">
    <property type="entry name" value="Nucleotidyltransferase"/>
    <property type="match status" value="1"/>
</dbReference>
<dbReference type="SUPFAM" id="SSF81631">
    <property type="entry name" value="PAP/OAS1 substrate-binding domain"/>
    <property type="match status" value="1"/>
</dbReference>
<comment type="caution">
    <text evidence="3">The sequence shown here is derived from an EMBL/GenBank/DDBJ whole genome shotgun (WGS) entry which is preliminary data.</text>
</comment>
<accession>A0A396ZT56</accession>
<dbReference type="GO" id="GO:0031123">
    <property type="term" value="P:RNA 3'-end processing"/>
    <property type="evidence" value="ECO:0007669"/>
    <property type="project" value="TreeGrafter"/>
</dbReference>
<evidence type="ECO:0000313" key="3">
    <source>
        <dbReference type="EMBL" id="RHX97775.1"/>
    </source>
</evidence>
<dbReference type="GO" id="GO:0003729">
    <property type="term" value="F:mRNA binding"/>
    <property type="evidence" value="ECO:0007669"/>
    <property type="project" value="TreeGrafter"/>
</dbReference>
<dbReference type="InterPro" id="IPR043519">
    <property type="entry name" value="NT_sf"/>
</dbReference>
<dbReference type="Gene3D" id="1.10.1410.10">
    <property type="match status" value="1"/>
</dbReference>
<gene>
    <name evidence="3" type="ORF">DYB36_009063</name>
</gene>
<evidence type="ECO:0000313" key="4">
    <source>
        <dbReference type="Proteomes" id="UP000265427"/>
    </source>
</evidence>
<feature type="compositionally biased region" description="Basic and acidic residues" evidence="1">
    <location>
        <begin position="1"/>
        <end position="10"/>
    </location>
</feature>
<feature type="domain" description="Poly(A) RNA polymerase mitochondrial-like central palm" evidence="2">
    <location>
        <begin position="104"/>
        <end position="203"/>
    </location>
</feature>
<organism evidence="3 4">
    <name type="scientific">Aphanomyces astaci</name>
    <name type="common">Crayfish plague agent</name>
    <dbReference type="NCBI Taxonomy" id="112090"/>
    <lineage>
        <taxon>Eukaryota</taxon>
        <taxon>Sar</taxon>
        <taxon>Stramenopiles</taxon>
        <taxon>Oomycota</taxon>
        <taxon>Saprolegniomycetes</taxon>
        <taxon>Saprolegniales</taxon>
        <taxon>Verrucalvaceae</taxon>
        <taxon>Aphanomyces</taxon>
    </lineage>
</organism>
<dbReference type="VEuPathDB" id="FungiDB:H257_03008"/>
<dbReference type="EMBL" id="QUSZ01010868">
    <property type="protein sequence ID" value="RHX97775.1"/>
    <property type="molecule type" value="Genomic_DNA"/>
</dbReference>
<evidence type="ECO:0000259" key="2">
    <source>
        <dbReference type="Pfam" id="PF22600"/>
    </source>
</evidence>
<dbReference type="GO" id="GO:0005730">
    <property type="term" value="C:nucleolus"/>
    <property type="evidence" value="ECO:0007669"/>
    <property type="project" value="TreeGrafter"/>
</dbReference>
<sequence>MRDPERHLDESPPPMGSPSELSAIASKMMKHPKTLTHAAPDDDSSLHPGHFKRKTNKLPTPVWFGDPSAASTAASASTLAGQLTSEVHAFVAYTNTEVESAQNSVQDSIARLNATLDKKWPEAACHATCFGSFASGLWLPTSDVDVVVHGIPSTDLTSTQEVLAALLSTEPWVRHVSVVGTKVMVVKVILKHCGRRMDIAVETADTQHGLAATEIVRAAVMSIPVMRPLVLVLKTFLREKGLNNAFTGGLSSYALVLLCLHYLLHRPHNRVIASSSSSESDDGDNDVDEHDEVGTVLLGFLEYFGTIYDHRCTGITWFINPVGHLESVEYERKVRQGPLVLDDPIHPHDRGVYNVGAGAYAMARVVTALENAFYATTFHRPSRFTPTPLSQMIHWSGPVPAAAV</sequence>
<dbReference type="AlphaFoldDB" id="A0A396ZT56"/>
<dbReference type="InterPro" id="IPR054708">
    <property type="entry name" value="MTPAP-like_central"/>
</dbReference>
<name>A0A396ZT56_APHAT</name>
<dbReference type="VEuPathDB" id="FungiDB:H257_03416"/>
<dbReference type="PANTHER" id="PTHR23092">
    <property type="entry name" value="POLY(A) RNA POLYMERASE"/>
    <property type="match status" value="1"/>
</dbReference>
<dbReference type="GO" id="GO:0031499">
    <property type="term" value="C:TRAMP complex"/>
    <property type="evidence" value="ECO:0007669"/>
    <property type="project" value="TreeGrafter"/>
</dbReference>
<evidence type="ECO:0000256" key="1">
    <source>
        <dbReference type="SAM" id="MobiDB-lite"/>
    </source>
</evidence>
<feature type="region of interest" description="Disordered" evidence="1">
    <location>
        <begin position="1"/>
        <end position="63"/>
    </location>
</feature>
<reference evidence="3 4" key="1">
    <citation type="submission" date="2018-08" db="EMBL/GenBank/DDBJ databases">
        <title>Aphanomyces genome sequencing and annotation.</title>
        <authorList>
            <person name="Minardi D."/>
            <person name="Oidtmann B."/>
            <person name="Van Der Giezen M."/>
            <person name="Studholme D.J."/>
        </authorList>
    </citation>
    <scope>NUCLEOTIDE SEQUENCE [LARGE SCALE GENOMIC DNA]</scope>
    <source>
        <strain evidence="3 4">Kv</strain>
    </source>
</reference>
<dbReference type="Gene3D" id="3.30.460.10">
    <property type="entry name" value="Beta Polymerase, domain 2"/>
    <property type="match status" value="1"/>
</dbReference>
<dbReference type="GO" id="GO:1990817">
    <property type="term" value="F:poly(A) RNA polymerase activity"/>
    <property type="evidence" value="ECO:0007669"/>
    <property type="project" value="InterPro"/>
</dbReference>
<dbReference type="Proteomes" id="UP000265427">
    <property type="component" value="Unassembled WGS sequence"/>
</dbReference>
<dbReference type="GO" id="GO:0043634">
    <property type="term" value="P:polyadenylation-dependent ncRNA catabolic process"/>
    <property type="evidence" value="ECO:0007669"/>
    <property type="project" value="TreeGrafter"/>
</dbReference>
<dbReference type="CDD" id="cd05402">
    <property type="entry name" value="NT_PAP_TUTase"/>
    <property type="match status" value="1"/>
</dbReference>
<dbReference type="PANTHER" id="PTHR23092:SF15">
    <property type="entry name" value="INACTIVE NON-CANONICAL POLY(A) RNA POLYMERASE PROTEIN TRF4-2-RELATED"/>
    <property type="match status" value="1"/>
</dbReference>
<proteinExistence type="predicted"/>